<evidence type="ECO:0000256" key="1">
    <source>
        <dbReference type="SAM" id="MobiDB-lite"/>
    </source>
</evidence>
<gene>
    <name evidence="2" type="ORF">OKIOD_LOCUS14468</name>
</gene>
<evidence type="ECO:0000313" key="3">
    <source>
        <dbReference type="Proteomes" id="UP001158576"/>
    </source>
</evidence>
<accession>A0ABN7T2V3</accession>
<proteinExistence type="predicted"/>
<dbReference type="Proteomes" id="UP001158576">
    <property type="component" value="Chromosome 2"/>
</dbReference>
<name>A0ABN7T2V3_OIKDI</name>
<organism evidence="2 3">
    <name type="scientific">Oikopleura dioica</name>
    <name type="common">Tunicate</name>
    <dbReference type="NCBI Taxonomy" id="34765"/>
    <lineage>
        <taxon>Eukaryota</taxon>
        <taxon>Metazoa</taxon>
        <taxon>Chordata</taxon>
        <taxon>Tunicata</taxon>
        <taxon>Appendicularia</taxon>
        <taxon>Copelata</taxon>
        <taxon>Oikopleuridae</taxon>
        <taxon>Oikopleura</taxon>
    </lineage>
</organism>
<keyword evidence="3" id="KW-1185">Reference proteome</keyword>
<reference evidence="2 3" key="1">
    <citation type="submission" date="2021-04" db="EMBL/GenBank/DDBJ databases">
        <authorList>
            <person name="Bliznina A."/>
        </authorList>
    </citation>
    <scope>NUCLEOTIDE SEQUENCE [LARGE SCALE GENOMIC DNA]</scope>
</reference>
<sequence>MEAISKILQVTAVEGVQPVFTFQKIDGQTHMMIKWPKAPPPPPIINPLFIHALRAQAQANQHQLVSQLSSQRNLLSQNLGTQMALLKAQGAQIPPQRKPPSEIEKEKERFGFFSQHLEEIYKKYDINKECIQGGSEEELLHPPLKHLGYRTESQIHLMRRMRYISNKLSLTTDTYPDYESAVSLILDSFAITKDKVDEESYRRKMNFLLRKRINNRRWFLKKKLNDENSNEEDRASKRMKTEVDINSHSSESKATNDSFDSPE</sequence>
<feature type="compositionally biased region" description="Polar residues" evidence="1">
    <location>
        <begin position="246"/>
        <end position="263"/>
    </location>
</feature>
<dbReference type="EMBL" id="OU015567">
    <property type="protein sequence ID" value="CAG5111387.1"/>
    <property type="molecule type" value="Genomic_DNA"/>
</dbReference>
<feature type="region of interest" description="Disordered" evidence="1">
    <location>
        <begin position="224"/>
        <end position="263"/>
    </location>
</feature>
<feature type="compositionally biased region" description="Basic and acidic residues" evidence="1">
    <location>
        <begin position="224"/>
        <end position="245"/>
    </location>
</feature>
<evidence type="ECO:0000313" key="2">
    <source>
        <dbReference type="EMBL" id="CAG5111387.1"/>
    </source>
</evidence>
<protein>
    <submittedName>
        <fullName evidence="2">Oidioi.mRNA.OKI2018_I69.chr2.g5703.t1.cds</fullName>
    </submittedName>
</protein>